<evidence type="ECO:0000313" key="1">
    <source>
        <dbReference type="EMBL" id="GAA3905738.1"/>
    </source>
</evidence>
<comment type="caution">
    <text evidence="1">The sequence shown here is derived from an EMBL/GenBank/DDBJ whole genome shotgun (WGS) entry which is preliminary data.</text>
</comment>
<dbReference type="EMBL" id="BAAAZA010000061">
    <property type="protein sequence ID" value="GAA3905738.1"/>
    <property type="molecule type" value="Genomic_DNA"/>
</dbReference>
<keyword evidence="2" id="KW-1185">Reference proteome</keyword>
<accession>A0ABP7LUS3</accession>
<evidence type="ECO:0000313" key="2">
    <source>
        <dbReference type="Proteomes" id="UP001501563"/>
    </source>
</evidence>
<gene>
    <name evidence="1" type="ORF">GCM10022207_88880</name>
</gene>
<protein>
    <submittedName>
        <fullName evidence="1">Uncharacterized protein</fullName>
    </submittedName>
</protein>
<dbReference type="Proteomes" id="UP001501563">
    <property type="component" value="Unassembled WGS sequence"/>
</dbReference>
<organism evidence="1 2">
    <name type="scientific">Streptomyces lannensis</name>
    <dbReference type="NCBI Taxonomy" id="766498"/>
    <lineage>
        <taxon>Bacteria</taxon>
        <taxon>Bacillati</taxon>
        <taxon>Actinomycetota</taxon>
        <taxon>Actinomycetes</taxon>
        <taxon>Kitasatosporales</taxon>
        <taxon>Streptomycetaceae</taxon>
        <taxon>Streptomyces</taxon>
    </lineage>
</organism>
<sequence length="285" mass="28873">MVDAALDGAGVPVGAQALDNGVPVLLQAGGEGVQPGQVRGSGGGDPVLEVLAGAALKDLRETADVRVKGLQLRAVGEDSGELLVFLVAQALGESHHPAGDPADSRWCGWDDTDASPAPRSQVVTDDLVAPAISEGSEFGVQLDGVGVSFGPAFVQMGLVGVELAGPGLVPTGQQLFGDCRTGMAANGVAADVQFSGDLADAVALRQQGVDVACRSRIRASIGDIACVASALSPSFVGPSGLGTAVLRHVLWSRMLASTAVPRFCQRWNPSATWTAFGAPMRAPSA</sequence>
<proteinExistence type="predicted"/>
<reference evidence="2" key="1">
    <citation type="journal article" date="2019" name="Int. J. Syst. Evol. Microbiol.">
        <title>The Global Catalogue of Microorganisms (GCM) 10K type strain sequencing project: providing services to taxonomists for standard genome sequencing and annotation.</title>
        <authorList>
            <consortium name="The Broad Institute Genomics Platform"/>
            <consortium name="The Broad Institute Genome Sequencing Center for Infectious Disease"/>
            <person name="Wu L."/>
            <person name="Ma J."/>
        </authorList>
    </citation>
    <scope>NUCLEOTIDE SEQUENCE [LARGE SCALE GENOMIC DNA]</scope>
    <source>
        <strain evidence="2">JCM 16578</strain>
    </source>
</reference>
<name>A0ABP7LUS3_9ACTN</name>